<reference evidence="2" key="1">
    <citation type="submission" date="2016-06" db="EMBL/GenBank/DDBJ databases">
        <authorList>
            <person name="Petersen J."/>
            <person name="Sayavedra L."/>
        </authorList>
    </citation>
    <scope>NUCLEOTIDE SEQUENCE [LARGE SCALE GENOMIC DNA]</scope>
    <source>
        <strain evidence="2">BazSymB</strain>
    </source>
</reference>
<dbReference type="STRING" id="235205.BAZSYMB_SCAFFOLD00034_15"/>
<name>A0A1H6JQU0_9GAMM</name>
<proteinExistence type="predicted"/>
<evidence type="ECO:0000313" key="2">
    <source>
        <dbReference type="Proteomes" id="UP000198559"/>
    </source>
</evidence>
<dbReference type="AlphaFoldDB" id="A0A1H6JQU0"/>
<protein>
    <submittedName>
        <fullName evidence="1">Transcriptional regulator</fullName>
    </submittedName>
</protein>
<sequence>MILYAYRSFADLTIEERTRACYQHAVIKYISGMKLKNSSLCTRFGIKKGNESQVSKVIKNALSKGLIKIADTESPRSGYHPFWA</sequence>
<gene>
    <name evidence="1" type="ORF">BAZSYMB_SCAFFOLD00034_15</name>
</gene>
<dbReference type="Proteomes" id="UP000198559">
    <property type="component" value="Unassembled WGS sequence"/>
</dbReference>
<evidence type="ECO:0000313" key="1">
    <source>
        <dbReference type="EMBL" id="SEH64836.1"/>
    </source>
</evidence>
<accession>A0A1H6JQU0</accession>
<dbReference type="EMBL" id="CVUD02000065">
    <property type="protein sequence ID" value="SEH64836.1"/>
    <property type="molecule type" value="Genomic_DNA"/>
</dbReference>
<organism evidence="1 2">
    <name type="scientific">Bathymodiolus azoricus thioautotrophic gill symbiont</name>
    <dbReference type="NCBI Taxonomy" id="235205"/>
    <lineage>
        <taxon>Bacteria</taxon>
        <taxon>Pseudomonadati</taxon>
        <taxon>Pseudomonadota</taxon>
        <taxon>Gammaproteobacteria</taxon>
        <taxon>sulfur-oxidizing symbionts</taxon>
    </lineage>
</organism>